<name>A0A346NRD0_9ALTE</name>
<dbReference type="EMBL" id="CP031769">
    <property type="protein sequence ID" value="AXR08087.1"/>
    <property type="molecule type" value="Genomic_DNA"/>
</dbReference>
<accession>A0A346NRD0</accession>
<keyword evidence="2" id="KW-1185">Reference proteome</keyword>
<dbReference type="KEGG" id="salm:D0Y50_18055"/>
<organism evidence="1 2">
    <name type="scientific">Salinimonas sediminis</name>
    <dbReference type="NCBI Taxonomy" id="2303538"/>
    <lineage>
        <taxon>Bacteria</taxon>
        <taxon>Pseudomonadati</taxon>
        <taxon>Pseudomonadota</taxon>
        <taxon>Gammaproteobacteria</taxon>
        <taxon>Alteromonadales</taxon>
        <taxon>Alteromonadaceae</taxon>
        <taxon>Alteromonas/Salinimonas group</taxon>
        <taxon>Salinimonas</taxon>
    </lineage>
</organism>
<gene>
    <name evidence="1" type="ORF">D0Y50_18055</name>
</gene>
<sequence>MIEKFDVQNETVKAKQFTKAIRKPRFYRSRLDDYSDTLIALHRAGNTTAQIHRFLVKQMKVNVAWSTVYRWVKKNG</sequence>
<dbReference type="Proteomes" id="UP000262073">
    <property type="component" value="Chromosome"/>
</dbReference>
<evidence type="ECO:0000313" key="2">
    <source>
        <dbReference type="Proteomes" id="UP000262073"/>
    </source>
</evidence>
<reference evidence="1 2" key="1">
    <citation type="submission" date="2018-08" db="EMBL/GenBank/DDBJ databases">
        <title>Salinimonas sediminis sp. nov., a piezophilic bacterium isolated from a deep-sea sediment sample from the New Britain Trench.</title>
        <authorList>
            <person name="Cao J."/>
        </authorList>
    </citation>
    <scope>NUCLEOTIDE SEQUENCE [LARGE SCALE GENOMIC DNA]</scope>
    <source>
        <strain evidence="1 2">N102</strain>
    </source>
</reference>
<protein>
    <submittedName>
        <fullName evidence="1">Uncharacterized protein</fullName>
    </submittedName>
</protein>
<dbReference type="RefSeq" id="WP_117318314.1">
    <property type="nucleotide sequence ID" value="NZ_CP031769.1"/>
</dbReference>
<dbReference type="AlphaFoldDB" id="A0A346NRD0"/>
<dbReference type="OrthoDB" id="6898594at2"/>
<proteinExistence type="predicted"/>
<evidence type="ECO:0000313" key="1">
    <source>
        <dbReference type="EMBL" id="AXR08087.1"/>
    </source>
</evidence>